<dbReference type="InParanoid" id="K3X6I2"/>
<dbReference type="GO" id="GO:0005506">
    <property type="term" value="F:iron ion binding"/>
    <property type="evidence" value="ECO:0007669"/>
    <property type="project" value="InterPro"/>
</dbReference>
<evidence type="ECO:0000313" key="8">
    <source>
        <dbReference type="EnsemblProtists" id="PYU1_T012831"/>
    </source>
</evidence>
<reference evidence="8" key="3">
    <citation type="submission" date="2015-02" db="UniProtKB">
        <authorList>
            <consortium name="EnsemblProtists"/>
        </authorList>
    </citation>
    <scope>IDENTIFICATION</scope>
    <source>
        <strain evidence="8">DAOM BR144</strain>
    </source>
</reference>
<dbReference type="FunFam" id="2.60.120.620:FF:000023">
    <property type="entry name" value="Transmembrane prolyl 4-hydroxylase"/>
    <property type="match status" value="1"/>
</dbReference>
<evidence type="ECO:0000259" key="7">
    <source>
        <dbReference type="SMART" id="SM00702"/>
    </source>
</evidence>
<organism evidence="8 9">
    <name type="scientific">Globisporangium ultimum (strain ATCC 200006 / CBS 805.95 / DAOM BR144)</name>
    <name type="common">Pythium ultimum</name>
    <dbReference type="NCBI Taxonomy" id="431595"/>
    <lineage>
        <taxon>Eukaryota</taxon>
        <taxon>Sar</taxon>
        <taxon>Stramenopiles</taxon>
        <taxon>Oomycota</taxon>
        <taxon>Peronosporomycetes</taxon>
        <taxon>Pythiales</taxon>
        <taxon>Pythiaceae</taxon>
        <taxon>Globisporangium</taxon>
    </lineage>
</organism>
<evidence type="ECO:0000256" key="3">
    <source>
        <dbReference type="ARBA" id="ARBA00022964"/>
    </source>
</evidence>
<dbReference type="EnsemblProtists" id="PYU1_T012831">
    <property type="protein sequence ID" value="PYU1_T012831"/>
    <property type="gene ID" value="PYU1_G012804"/>
</dbReference>
<protein>
    <recommendedName>
        <fullName evidence="7">Prolyl 4-hydroxylase alpha subunit domain-containing protein</fullName>
    </recommendedName>
</protein>
<dbReference type="HOGENOM" id="CLU_025024_0_0_1"/>
<proteinExistence type="predicted"/>
<evidence type="ECO:0000256" key="1">
    <source>
        <dbReference type="ARBA" id="ARBA00001961"/>
    </source>
</evidence>
<feature type="region of interest" description="Disordered" evidence="6">
    <location>
        <begin position="1"/>
        <end position="29"/>
    </location>
</feature>
<keyword evidence="2" id="KW-0479">Metal-binding</keyword>
<dbReference type="GO" id="GO:0031418">
    <property type="term" value="F:L-ascorbic acid binding"/>
    <property type="evidence" value="ECO:0007669"/>
    <property type="project" value="InterPro"/>
</dbReference>
<sequence length="708" mass="79322">MKPSKKSSSSPTAAAAKAEASPAKGKKSGGSSTTLLLSLSAVAVAVAAVGAGQFGGVDGDVLVQHLPYPVASGVSKVVNVVNGKGAVLGNFDMPNKYKTDLVHVDVRHLASGDKCVDAEYNPQILGDGKLVHVKQAMAESSAASDKVFFMLNGQNEGLYVSWNGQFDCIAQAAEFAAVSLGADRDVMENGVRLYSQMGFPVRNAQDLATTKNLVHVLLDFQLWVWPGIEKGYQYTLENGVMLTTVGMNPKVFDVVNVISDTEAKQVMALGIPGLDRSKVDGSNSSKVVSGSRTSHTAFVDDGAFTRAFRHRSAQVARLPSPTYAERLQLVRYAAGEFYRQHLDTFHSREFLPAGSNEYTYEDYETWANWAAGKLRELDQSILPEEFREGGTLFPNAEDEKMFPNALLGLFYKEMNESNMFTALYDEEWSKWIRDNVAKNAQLLMPVLLKEGNRRKYLPMIVKEWEKKLGRPELHYTFPKHEVNSVSHFFYWVRWAKERVSFLGNKVPATARPDGQLYPKFTVAFQEKLLGFILDDYSQKFLTRLTNVEWYAWMVENRGRNHVLFGVMQAFPTFAELAIRTWERRVGSDDLHYKMPRYVKHFHPQRFVTLFLYLNNQTKIGGETVFPYSLDRYSDETIKRNGMDECSTGLAVPPRGLHASLFYVQTPEGDVDQMSRHGGCPPHEGIKWGSNSFMWDSDADEGADLWTTK</sequence>
<dbReference type="GO" id="GO:0005783">
    <property type="term" value="C:endoplasmic reticulum"/>
    <property type="evidence" value="ECO:0007669"/>
    <property type="project" value="TreeGrafter"/>
</dbReference>
<reference evidence="9" key="1">
    <citation type="journal article" date="2010" name="Genome Biol.">
        <title>Genome sequence of the necrotrophic plant pathogen Pythium ultimum reveals original pathogenicity mechanisms and effector repertoire.</title>
        <authorList>
            <person name="Levesque C.A."/>
            <person name="Brouwer H."/>
            <person name="Cano L."/>
            <person name="Hamilton J.P."/>
            <person name="Holt C."/>
            <person name="Huitema E."/>
            <person name="Raffaele S."/>
            <person name="Robideau G.P."/>
            <person name="Thines M."/>
            <person name="Win J."/>
            <person name="Zerillo M.M."/>
            <person name="Beakes G.W."/>
            <person name="Boore J.L."/>
            <person name="Busam D."/>
            <person name="Dumas B."/>
            <person name="Ferriera S."/>
            <person name="Fuerstenberg S.I."/>
            <person name="Gachon C.M."/>
            <person name="Gaulin E."/>
            <person name="Govers F."/>
            <person name="Grenville-Briggs L."/>
            <person name="Horner N."/>
            <person name="Hostetler J."/>
            <person name="Jiang R.H."/>
            <person name="Johnson J."/>
            <person name="Krajaejun T."/>
            <person name="Lin H."/>
            <person name="Meijer H.J."/>
            <person name="Moore B."/>
            <person name="Morris P."/>
            <person name="Phuntmart V."/>
            <person name="Puiu D."/>
            <person name="Shetty J."/>
            <person name="Stajich J.E."/>
            <person name="Tripathy S."/>
            <person name="Wawra S."/>
            <person name="van West P."/>
            <person name="Whitty B.R."/>
            <person name="Coutinho P.M."/>
            <person name="Henrissat B."/>
            <person name="Martin F."/>
            <person name="Thomas P.D."/>
            <person name="Tyler B.M."/>
            <person name="De Vries R.P."/>
            <person name="Kamoun S."/>
            <person name="Yandell M."/>
            <person name="Tisserat N."/>
            <person name="Buell C.R."/>
        </authorList>
    </citation>
    <scope>NUCLEOTIDE SEQUENCE</scope>
    <source>
        <strain evidence="9">DAOM:BR144</strain>
    </source>
</reference>
<keyword evidence="5" id="KW-0408">Iron</keyword>
<dbReference type="eggNOG" id="KOG1591">
    <property type="taxonomic scope" value="Eukaryota"/>
</dbReference>
<dbReference type="Gene3D" id="2.60.120.620">
    <property type="entry name" value="q2cbj1_9rhob like domain"/>
    <property type="match status" value="2"/>
</dbReference>
<evidence type="ECO:0000256" key="5">
    <source>
        <dbReference type="ARBA" id="ARBA00023004"/>
    </source>
</evidence>
<evidence type="ECO:0000256" key="6">
    <source>
        <dbReference type="SAM" id="MobiDB-lite"/>
    </source>
</evidence>
<keyword evidence="3" id="KW-0223">Dioxygenase</keyword>
<feature type="domain" description="Prolyl 4-hydroxylase alpha subunit" evidence="7">
    <location>
        <begin position="249"/>
        <end position="694"/>
    </location>
</feature>
<dbReference type="InterPro" id="IPR045054">
    <property type="entry name" value="P4HA-like"/>
</dbReference>
<keyword evidence="4" id="KW-0560">Oxidoreductase</keyword>
<dbReference type="SMART" id="SM00702">
    <property type="entry name" value="P4Hc"/>
    <property type="match status" value="1"/>
</dbReference>
<reference evidence="9" key="2">
    <citation type="submission" date="2010-04" db="EMBL/GenBank/DDBJ databases">
        <authorList>
            <person name="Buell R."/>
            <person name="Hamilton J."/>
            <person name="Hostetler J."/>
        </authorList>
    </citation>
    <scope>NUCLEOTIDE SEQUENCE [LARGE SCALE GENOMIC DNA]</scope>
    <source>
        <strain evidence="9">DAOM:BR144</strain>
    </source>
</reference>
<evidence type="ECO:0000256" key="4">
    <source>
        <dbReference type="ARBA" id="ARBA00023002"/>
    </source>
</evidence>
<dbReference type="STRING" id="431595.K3X6I2"/>
<name>K3X6I2_GLOUD</name>
<dbReference type="InterPro" id="IPR006620">
    <property type="entry name" value="Pro_4_hyd_alph"/>
</dbReference>
<keyword evidence="9" id="KW-1185">Reference proteome</keyword>
<dbReference type="GO" id="GO:0004656">
    <property type="term" value="F:procollagen-proline 4-dioxygenase activity"/>
    <property type="evidence" value="ECO:0007669"/>
    <property type="project" value="TreeGrafter"/>
</dbReference>
<evidence type="ECO:0000313" key="9">
    <source>
        <dbReference type="Proteomes" id="UP000019132"/>
    </source>
</evidence>
<evidence type="ECO:0000256" key="2">
    <source>
        <dbReference type="ARBA" id="ARBA00022723"/>
    </source>
</evidence>
<dbReference type="OMA" id="DEWIRTN"/>
<dbReference type="Proteomes" id="UP000019132">
    <property type="component" value="Unassembled WGS sequence"/>
</dbReference>
<dbReference type="EMBL" id="GL376581">
    <property type="status" value="NOT_ANNOTATED_CDS"/>
    <property type="molecule type" value="Genomic_DNA"/>
</dbReference>
<accession>K3X6I2</accession>
<dbReference type="VEuPathDB" id="FungiDB:PYU1_G012804"/>
<dbReference type="PANTHER" id="PTHR10869">
    <property type="entry name" value="PROLYL 4-HYDROXYLASE ALPHA SUBUNIT"/>
    <property type="match status" value="1"/>
</dbReference>
<dbReference type="AlphaFoldDB" id="K3X6I2"/>
<dbReference type="PANTHER" id="PTHR10869:SF226">
    <property type="entry name" value="PROLYL 4-HYDROXYLASE ALPHA SUBUNIT DOMAIN-CONTAINING PROTEIN"/>
    <property type="match status" value="1"/>
</dbReference>
<comment type="cofactor">
    <cofactor evidence="1">
        <name>L-ascorbate</name>
        <dbReference type="ChEBI" id="CHEBI:38290"/>
    </cofactor>
</comment>